<dbReference type="PIRSF" id="PIRSF016578">
    <property type="entry name" value="HsaA"/>
    <property type="match status" value="1"/>
</dbReference>
<evidence type="ECO:0000259" key="8">
    <source>
        <dbReference type="Pfam" id="PF00441"/>
    </source>
</evidence>
<dbReference type="Proteomes" id="UP000469385">
    <property type="component" value="Unassembled WGS sequence"/>
</dbReference>
<dbReference type="PROSITE" id="PS00073">
    <property type="entry name" value="ACYL_COA_DH_2"/>
    <property type="match status" value="1"/>
</dbReference>
<evidence type="ECO:0000256" key="7">
    <source>
        <dbReference type="ARBA" id="ARBA00067292"/>
    </source>
</evidence>
<evidence type="ECO:0000256" key="2">
    <source>
        <dbReference type="ARBA" id="ARBA00009347"/>
    </source>
</evidence>
<dbReference type="FunFam" id="1.20.140.10:FF:000001">
    <property type="entry name" value="Acyl-CoA dehydrogenase"/>
    <property type="match status" value="1"/>
</dbReference>
<dbReference type="InterPro" id="IPR013786">
    <property type="entry name" value="AcylCoA_DH/ox_N"/>
</dbReference>
<evidence type="ECO:0000256" key="4">
    <source>
        <dbReference type="ARBA" id="ARBA00022827"/>
    </source>
</evidence>
<dbReference type="PROSITE" id="PS00072">
    <property type="entry name" value="ACYL_COA_DH_1"/>
    <property type="match status" value="1"/>
</dbReference>
<dbReference type="Pfam" id="PF02770">
    <property type="entry name" value="Acyl-CoA_dh_M"/>
    <property type="match status" value="1"/>
</dbReference>
<evidence type="ECO:0000313" key="11">
    <source>
        <dbReference type="EMBL" id="MVQ32234.1"/>
    </source>
</evidence>
<dbReference type="Pfam" id="PF00441">
    <property type="entry name" value="Acyl-CoA_dh_1"/>
    <property type="match status" value="1"/>
</dbReference>
<evidence type="ECO:0000256" key="5">
    <source>
        <dbReference type="ARBA" id="ARBA00023002"/>
    </source>
</evidence>
<dbReference type="InterPro" id="IPR009100">
    <property type="entry name" value="AcylCoA_DH/oxidase_NM_dom_sf"/>
</dbReference>
<evidence type="ECO:0000256" key="3">
    <source>
        <dbReference type="ARBA" id="ARBA00022630"/>
    </source>
</evidence>
<feature type="domain" description="Acyl-CoA oxidase/dehydrogenase middle" evidence="9">
    <location>
        <begin position="121"/>
        <end position="217"/>
    </location>
</feature>
<dbReference type="FunFam" id="1.10.540.10:FF:000001">
    <property type="entry name" value="Very long-chain-specific acyl-CoA dehydrogenase, mitochondrial"/>
    <property type="match status" value="1"/>
</dbReference>
<protein>
    <recommendedName>
        <fullName evidence="7">Cyclohexane-1-carbonyl-CoA dehydrogenase</fullName>
        <ecNumber evidence="6">1.3.8.11</ecNumber>
    </recommendedName>
</protein>
<dbReference type="Gene3D" id="2.40.110.10">
    <property type="entry name" value="Butyryl-CoA Dehydrogenase, subunit A, domain 2"/>
    <property type="match status" value="1"/>
</dbReference>
<feature type="domain" description="Acyl-CoA dehydrogenase/oxidase N-terminal" evidence="10">
    <location>
        <begin position="6"/>
        <end position="117"/>
    </location>
</feature>
<dbReference type="PANTHER" id="PTHR43884:SF9">
    <property type="entry name" value="COMPLEX I ASSEMBLY FACTOR ACAD9, MITOCHONDRIAL"/>
    <property type="match status" value="1"/>
</dbReference>
<dbReference type="PANTHER" id="PTHR43884">
    <property type="entry name" value="ACYL-COA DEHYDROGENASE"/>
    <property type="match status" value="1"/>
</dbReference>
<keyword evidence="12" id="KW-1185">Reference proteome</keyword>
<keyword evidence="4" id="KW-0274">FAD</keyword>
<evidence type="ECO:0000259" key="9">
    <source>
        <dbReference type="Pfam" id="PF02770"/>
    </source>
</evidence>
<dbReference type="Gene3D" id="1.10.540.10">
    <property type="entry name" value="Acyl-CoA dehydrogenase/oxidase, N-terminal domain"/>
    <property type="match status" value="1"/>
</dbReference>
<accession>A0A6N8IZ18</accession>
<proteinExistence type="inferred from homology"/>
<name>A0A6N8IZ18_9BURK</name>
<organism evidence="11 12">
    <name type="scientific">Ramlibacter pinisoli</name>
    <dbReference type="NCBI Taxonomy" id="2682844"/>
    <lineage>
        <taxon>Bacteria</taxon>
        <taxon>Pseudomonadati</taxon>
        <taxon>Pseudomonadota</taxon>
        <taxon>Betaproteobacteria</taxon>
        <taxon>Burkholderiales</taxon>
        <taxon>Comamonadaceae</taxon>
        <taxon>Ramlibacter</taxon>
    </lineage>
</organism>
<evidence type="ECO:0000256" key="1">
    <source>
        <dbReference type="ARBA" id="ARBA00001974"/>
    </source>
</evidence>
<comment type="caution">
    <text evidence="11">The sequence shown here is derived from an EMBL/GenBank/DDBJ whole genome shotgun (WGS) entry which is preliminary data.</text>
</comment>
<dbReference type="SUPFAM" id="SSF47203">
    <property type="entry name" value="Acyl-CoA dehydrogenase C-terminal domain-like"/>
    <property type="match status" value="1"/>
</dbReference>
<dbReference type="InterPro" id="IPR006089">
    <property type="entry name" value="Acyl-CoA_DH_CS"/>
</dbReference>
<dbReference type="SUPFAM" id="SSF56645">
    <property type="entry name" value="Acyl-CoA dehydrogenase NM domain-like"/>
    <property type="match status" value="1"/>
</dbReference>
<sequence>MTEREETLELLVDAARRFARDVLVPAEAEVEASGEIPARVVQGLRDLGLFGMTIPEEYGGLGLSVYEEVRVVQEICYAQPAFRSYFGTTNGVGTLGILNFGTEEQKRRYLPQLATGEMLASFALTEPDSGSDAASLVTRAVRDGDHWVINGAKRFITNAIHAGVFTVFARTGSKDSGASGISAFLVDRGTPGLTVARPYAKMGFAGSHESDVTFDDVRVPASAMLGPEGTGFKNAMKSLDHARLHMAAVAVGLARRLLDEGTKYAVERRQFGQPIGKFQLVQGMLADSQAEYLAAKALVEQSSRDRDAGRKTTLEAACSKYFATEAAGRIADRMLQIHGGNGYIKEYAIERLYRDVRLLRIYEGTSQILQVITAREMLREAGL</sequence>
<gene>
    <name evidence="11" type="ORF">GON04_22455</name>
</gene>
<dbReference type="InterPro" id="IPR009075">
    <property type="entry name" value="AcylCo_DH/oxidase_C"/>
</dbReference>
<comment type="cofactor">
    <cofactor evidence="1">
        <name>FAD</name>
        <dbReference type="ChEBI" id="CHEBI:57692"/>
    </cofactor>
</comment>
<dbReference type="RefSeq" id="WP_157400210.1">
    <property type="nucleotide sequence ID" value="NZ_WSEL01000009.1"/>
</dbReference>
<feature type="domain" description="Acyl-CoA dehydrogenase/oxidase C-terminal" evidence="8">
    <location>
        <begin position="229"/>
        <end position="377"/>
    </location>
</feature>
<dbReference type="GO" id="GO:0003995">
    <property type="term" value="F:acyl-CoA dehydrogenase activity"/>
    <property type="evidence" value="ECO:0007669"/>
    <property type="project" value="InterPro"/>
</dbReference>
<evidence type="ECO:0000259" key="10">
    <source>
        <dbReference type="Pfam" id="PF02771"/>
    </source>
</evidence>
<dbReference type="GO" id="GO:0050660">
    <property type="term" value="F:flavin adenine dinucleotide binding"/>
    <property type="evidence" value="ECO:0007669"/>
    <property type="project" value="InterPro"/>
</dbReference>
<dbReference type="Gene3D" id="1.20.140.10">
    <property type="entry name" value="Butyryl-CoA Dehydrogenase, subunit A, domain 3"/>
    <property type="match status" value="1"/>
</dbReference>
<evidence type="ECO:0000313" key="12">
    <source>
        <dbReference type="Proteomes" id="UP000469385"/>
    </source>
</evidence>
<dbReference type="InterPro" id="IPR046373">
    <property type="entry name" value="Acyl-CoA_Oxase/DH_mid-dom_sf"/>
</dbReference>
<dbReference type="AlphaFoldDB" id="A0A6N8IZ18"/>
<dbReference type="EMBL" id="WSEL01000009">
    <property type="protein sequence ID" value="MVQ32234.1"/>
    <property type="molecule type" value="Genomic_DNA"/>
</dbReference>
<evidence type="ECO:0000256" key="6">
    <source>
        <dbReference type="ARBA" id="ARBA00066361"/>
    </source>
</evidence>
<dbReference type="Pfam" id="PF02771">
    <property type="entry name" value="Acyl-CoA_dh_N"/>
    <property type="match status" value="1"/>
</dbReference>
<dbReference type="EC" id="1.3.8.11" evidence="6"/>
<dbReference type="InterPro" id="IPR006091">
    <property type="entry name" value="Acyl-CoA_Oxase/DH_mid-dom"/>
</dbReference>
<dbReference type="InterPro" id="IPR036250">
    <property type="entry name" value="AcylCo_DH-like_C"/>
</dbReference>
<keyword evidence="3" id="KW-0285">Flavoprotein</keyword>
<dbReference type="FunFam" id="2.40.110.10:FF:000009">
    <property type="entry name" value="Acyl-CoA dehydrogenase"/>
    <property type="match status" value="1"/>
</dbReference>
<keyword evidence="5" id="KW-0560">Oxidoreductase</keyword>
<comment type="similarity">
    <text evidence="2">Belongs to the acyl-CoA dehydrogenase family.</text>
</comment>
<dbReference type="InterPro" id="IPR037069">
    <property type="entry name" value="AcylCoA_DH/ox_N_sf"/>
</dbReference>
<reference evidence="11 12" key="1">
    <citation type="submission" date="2019-12" db="EMBL/GenBank/DDBJ databases">
        <authorList>
            <person name="Huq M.A."/>
        </authorList>
    </citation>
    <scope>NUCLEOTIDE SEQUENCE [LARGE SCALE GENOMIC DNA]</scope>
    <source>
        <strain evidence="11 12">MAH-25</strain>
    </source>
</reference>